<accession>A0A554VMQ6</accession>
<evidence type="ECO:0008006" key="3">
    <source>
        <dbReference type="Google" id="ProtNLM"/>
    </source>
</evidence>
<dbReference type="RefSeq" id="WP_143916066.1">
    <property type="nucleotide sequence ID" value="NZ_CANMIK010000012.1"/>
</dbReference>
<dbReference type="OrthoDB" id="9786191at2"/>
<sequence length="119" mass="13589">MNSKKVIFLYLFLTISILNSCKEKVSCQIPEKITYTKQIKTIIETDCFLCHAQDVYKTKASRNKIFDYESLKKMGESGVLIGSITHATGYIAMPYKKGVKIDSCNIELIKKWVQTGMHN</sequence>
<comment type="caution">
    <text evidence="1">The sequence shown here is derived from an EMBL/GenBank/DDBJ whole genome shotgun (WGS) entry which is preliminary data.</text>
</comment>
<organism evidence="1 2">
    <name type="scientific">Aquimarina algiphila</name>
    <dbReference type="NCBI Taxonomy" id="2047982"/>
    <lineage>
        <taxon>Bacteria</taxon>
        <taxon>Pseudomonadati</taxon>
        <taxon>Bacteroidota</taxon>
        <taxon>Flavobacteriia</taxon>
        <taxon>Flavobacteriales</taxon>
        <taxon>Flavobacteriaceae</taxon>
        <taxon>Aquimarina</taxon>
    </lineage>
</organism>
<evidence type="ECO:0000313" key="1">
    <source>
        <dbReference type="EMBL" id="TSE09595.1"/>
    </source>
</evidence>
<proteinExistence type="predicted"/>
<gene>
    <name evidence="1" type="ORF">FOF46_07755</name>
</gene>
<evidence type="ECO:0000313" key="2">
    <source>
        <dbReference type="Proteomes" id="UP000318833"/>
    </source>
</evidence>
<reference evidence="1 2" key="1">
    <citation type="submission" date="2019-07" db="EMBL/GenBank/DDBJ databases">
        <title>The draft genome sequence of Aquimarina algiphila M91.</title>
        <authorList>
            <person name="Meng X."/>
        </authorList>
    </citation>
    <scope>NUCLEOTIDE SEQUENCE [LARGE SCALE GENOMIC DNA]</scope>
    <source>
        <strain evidence="1 2">M91</strain>
    </source>
</reference>
<name>A0A554VMQ6_9FLAO</name>
<dbReference type="AlphaFoldDB" id="A0A554VMQ6"/>
<dbReference type="Proteomes" id="UP000318833">
    <property type="component" value="Unassembled WGS sequence"/>
</dbReference>
<keyword evidence="2" id="KW-1185">Reference proteome</keyword>
<protein>
    <recommendedName>
        <fullName evidence="3">Cytochrome c domain-containing protein</fullName>
    </recommendedName>
</protein>
<dbReference type="EMBL" id="VLNR01000012">
    <property type="protein sequence ID" value="TSE09595.1"/>
    <property type="molecule type" value="Genomic_DNA"/>
</dbReference>